<feature type="region of interest" description="Disordered" evidence="1">
    <location>
        <begin position="15"/>
        <end position="38"/>
    </location>
</feature>
<name>A0A075D0F3_VIBCL</name>
<feature type="compositionally biased region" description="Basic and acidic residues" evidence="1">
    <location>
        <begin position="27"/>
        <end position="38"/>
    </location>
</feature>
<dbReference type="EMBL" id="KF680548">
    <property type="protein sequence ID" value="AHC32180.1"/>
    <property type="molecule type" value="Genomic_DNA"/>
</dbReference>
<dbReference type="AntiFam" id="ANF00048">
    <property type="entry name" value="Contained within repeat in Vibrio superintegron"/>
</dbReference>
<proteinExistence type="predicted"/>
<dbReference type="AlphaFoldDB" id="A0A075D0F3"/>
<feature type="compositionally biased region" description="Polar residues" evidence="1">
    <location>
        <begin position="15"/>
        <end position="24"/>
    </location>
</feature>
<evidence type="ECO:0000313" key="2">
    <source>
        <dbReference type="EMBL" id="AHC32180.1"/>
    </source>
</evidence>
<organism evidence="2">
    <name type="scientific">Vibrio cholerae</name>
    <dbReference type="NCBI Taxonomy" id="666"/>
    <lineage>
        <taxon>Bacteria</taxon>
        <taxon>Pseudomonadati</taxon>
        <taxon>Pseudomonadota</taxon>
        <taxon>Gammaproteobacteria</taxon>
        <taxon>Vibrionales</taxon>
        <taxon>Vibrionaceae</taxon>
        <taxon>Vibrio</taxon>
    </lineage>
</organism>
<sequence length="38" mass="4381">MKHRGLMVFSDFETTELSTRSTKSASKKLESQIVKLEH</sequence>
<reference evidence="2" key="1">
    <citation type="submission" date="2013-09" db="EMBL/GenBank/DDBJ databases">
        <authorList>
            <person name="Zhang C.C."/>
            <person name="Pang B."/>
            <person name="Zhou Z.M."/>
        </authorList>
    </citation>
    <scope>NUCLEOTIDE SEQUENCE</scope>
    <source>
        <strain evidence="2">JX20062026</strain>
    </source>
</reference>
<evidence type="ECO:0000256" key="1">
    <source>
        <dbReference type="SAM" id="MobiDB-lite"/>
    </source>
</evidence>
<accession>A0A075D0F3</accession>
<dbReference type="PATRIC" id="fig|666.1981.peg.2959"/>
<reference evidence="2" key="2">
    <citation type="journal article" date="2014" name="Infect. Genet. Evol.">
        <title>The purifying trend in the chromosomal integron in Vibrio cholerae strains during the seventh pandemic.</title>
        <authorList>
            <person name="Zhang C."/>
            <person name="Pang B."/>
            <person name="Zhou Z."/>
            <person name="Wang H."/>
            <person name="Zhou H."/>
            <person name="Lu X."/>
            <person name="Du P."/>
            <person name="Zhang L."/>
            <person name="Li J."/>
            <person name="Cui Z."/>
            <person name="Chen C."/>
            <person name="Stokes H.W."/>
            <person name="Kan B."/>
        </authorList>
    </citation>
    <scope>NUCLEOTIDE SEQUENCE</scope>
    <source>
        <strain evidence="2">JX20062026</strain>
    </source>
</reference>
<protein>
    <submittedName>
        <fullName evidence="2">Uncharacterized protein</fullName>
    </submittedName>
</protein>